<keyword evidence="1" id="KW-1133">Transmembrane helix</keyword>
<evidence type="ECO:0000313" key="2">
    <source>
        <dbReference type="EMBL" id="CAH1271203.1"/>
    </source>
</evidence>
<dbReference type="AlphaFoldDB" id="A0A8K0AAN8"/>
<gene>
    <name evidence="2" type="primary">Hypp4600</name>
    <name evidence="2" type="ORF">BLAG_LOCUS23297</name>
</gene>
<keyword evidence="3" id="KW-1185">Reference proteome</keyword>
<proteinExistence type="predicted"/>
<evidence type="ECO:0000313" key="3">
    <source>
        <dbReference type="Proteomes" id="UP000838412"/>
    </source>
</evidence>
<name>A0A8K0AAN8_BRALA</name>
<organism evidence="2 3">
    <name type="scientific">Branchiostoma lanceolatum</name>
    <name type="common">Common lancelet</name>
    <name type="synonym">Amphioxus lanceolatum</name>
    <dbReference type="NCBI Taxonomy" id="7740"/>
    <lineage>
        <taxon>Eukaryota</taxon>
        <taxon>Metazoa</taxon>
        <taxon>Chordata</taxon>
        <taxon>Cephalochordata</taxon>
        <taxon>Leptocardii</taxon>
        <taxon>Amphioxiformes</taxon>
        <taxon>Branchiostomatidae</taxon>
        <taxon>Branchiostoma</taxon>
    </lineage>
</organism>
<protein>
    <submittedName>
        <fullName evidence="2">Hypp4600 protein</fullName>
    </submittedName>
</protein>
<sequence length="247" mass="26640">MQDRQDGAFRRLADLSQNCSIHRFESELPPPGYAAQDRPWTWSGLDLGLFIGAGLLVTAGLLEQKRTQQTTHTPSDVLVPPVHYVPSDVSQYTGLNLVPKAPQTSAGVLFRSAIISLEKNDKADRNVAGSEATAGNQKDQRVVAQFGRPAEIADKTTSVEKAFEFPRDVSDETPTAVGPLKMRDKALSTVEDVREAPVRSKKTSGDAIDGGDTKEVLDDAVNERGERSSTGKTVRIIQSICGGVPVV</sequence>
<dbReference type="Proteomes" id="UP000838412">
    <property type="component" value="Chromosome 8"/>
</dbReference>
<keyword evidence="1" id="KW-0472">Membrane</keyword>
<reference evidence="2" key="1">
    <citation type="submission" date="2022-01" db="EMBL/GenBank/DDBJ databases">
        <authorList>
            <person name="Braso-Vives M."/>
        </authorList>
    </citation>
    <scope>NUCLEOTIDE SEQUENCE</scope>
</reference>
<keyword evidence="1" id="KW-0812">Transmembrane</keyword>
<feature type="transmembrane region" description="Helical" evidence="1">
    <location>
        <begin position="40"/>
        <end position="62"/>
    </location>
</feature>
<dbReference type="EMBL" id="OV696693">
    <property type="protein sequence ID" value="CAH1271203.1"/>
    <property type="molecule type" value="Genomic_DNA"/>
</dbReference>
<accession>A0A8K0AAN8</accession>
<dbReference type="OrthoDB" id="10164397at2759"/>
<evidence type="ECO:0000256" key="1">
    <source>
        <dbReference type="SAM" id="Phobius"/>
    </source>
</evidence>